<dbReference type="GO" id="GO:0003677">
    <property type="term" value="F:DNA binding"/>
    <property type="evidence" value="ECO:0007669"/>
    <property type="project" value="InterPro"/>
</dbReference>
<dbReference type="InterPro" id="IPR037033">
    <property type="entry name" value="DNA-dir_RNAP_su2_hyb_sf"/>
</dbReference>
<organism evidence="19 20">
    <name type="scientific">Modicella reniformis</name>
    <dbReference type="NCBI Taxonomy" id="1440133"/>
    <lineage>
        <taxon>Eukaryota</taxon>
        <taxon>Fungi</taxon>
        <taxon>Fungi incertae sedis</taxon>
        <taxon>Mucoromycota</taxon>
        <taxon>Mortierellomycotina</taxon>
        <taxon>Mortierellomycetes</taxon>
        <taxon>Mortierellales</taxon>
        <taxon>Mortierellaceae</taxon>
        <taxon>Modicella</taxon>
    </lineage>
</organism>
<dbReference type="OrthoDB" id="10248617at2759"/>
<feature type="domain" description="RNA polymerase Rpb2" evidence="16">
    <location>
        <begin position="461"/>
        <end position="525"/>
    </location>
</feature>
<evidence type="ECO:0000256" key="6">
    <source>
        <dbReference type="ARBA" id="ARBA00022771"/>
    </source>
</evidence>
<sequence length="1116" mass="125613">MISKNLEEARADVKKGIKESREHAEALFGGKGLTDPIPTVEDKWKLLPAFLKVKGLVKQHIDSFNYFINVDLEKIIRANERVKSDVDPHFYLKYTGIRVGAPERPDQEAMNRSYTPHECRLRDLTYSANIYVDIEYVRGRQIVRRKGVPIGRMPIMLRSSHCVLTGKNELELARMNECPLDPGGYFVVKGVEKVILVQEQMSKNRILVDVDRKGFVQAGVTSSTMERKSKTYVGTKNGKIYLKHNSISEDIPIVVALKAMGMQSDKETTQLVCGQDSKYIDKFSPNLEECSKMKIFTQQQALDYIGTKVKAPKRAFGPGIRRPPAEEALDVLASVVLAHVEVHDNNFRPKCIYVAVMTRRVVMAMLRADLVDDRDYVGNKRLELAGQLLSLLFEDLFKKFNSDLKMNIDKVLKKPNRTQEFDVYSQLLFHGDHITSGFVRAISSGNWSLKRFKMERAGITQVLSRLSFISALGMMTRISSQFEKTRKVSGPRALQPSQWGMLCPSDTPEGEACGLVKNLALMTHITVDDEEEPLIKLAYILGVEDVSLLTGHEVYMPDTFMVFLNGNILGITRYSKQFVAAFRRMRRAGRISEFVSIFISDHHNSVHISCDGGRICRPLIIVENGRPRVRSEHIEELSAGKLSFDDFLRLGLLEYLDVNEESDSNIALYEREIIPESTHVEIEPFTILGAVAGLIPYPHHNQSPRNTYQCAMGKQAIGAIAYNQLNRIDTLLYLMVYPQQPMVKTKTIEMIGYDKLPAGQNATVAVMSNSGYDIEDALVLNKASLDRGYGRCQVLRKYATLLRQYPNGSYDRLADPPVHPDGIASVGERIKPGQVYINKQMPTNTSSDIGVNSRDPTANAYKNAPMSYKSAMEGYVDKVLMTTTDNDQTLIKALIRQTRRPELGDKFSSRHGQKGVCGIIIQQEDMPFSDLGICPDVIMNPHGFPSPFGGSKVEDMSRILIENGFSYSGKDYVTSGVTGEPLSAYIYFGPVYYQKLKHMVMDKMHSRSRGPRAVLTRQPTEGRSRDGGLRLGEMERDCLIGYGASMLLLERLMISSDIFEIHVCEMCGLLGYAGWCQHCKSSKGMAKMQIPYACKLLFQELQSMNVIPRLQLENVF</sequence>
<comment type="function">
    <text evidence="11">DNA-dependent RNA polymerase catalyzes the transcription of DNA into RNA using the four ribonucleoside triphosphates as substrates.</text>
</comment>
<keyword evidence="2 11" id="KW-0240">DNA-directed RNA polymerase</keyword>
<dbReference type="FunFam" id="3.90.1100.10:FF:000020">
    <property type="entry name" value="DNA-directed RNA polymerase subunit beta"/>
    <property type="match status" value="1"/>
</dbReference>
<dbReference type="FunFam" id="3.90.1100.10:FF:000019">
    <property type="entry name" value="DNA-directed RNA polymerase subunit beta"/>
    <property type="match status" value="1"/>
</dbReference>
<dbReference type="InterPro" id="IPR007121">
    <property type="entry name" value="RNA_pol_bsu_CS"/>
</dbReference>
<dbReference type="InterPro" id="IPR007646">
    <property type="entry name" value="RNA_pol_Rpb2_4"/>
</dbReference>
<evidence type="ECO:0000256" key="7">
    <source>
        <dbReference type="ARBA" id="ARBA00022833"/>
    </source>
</evidence>
<evidence type="ECO:0000256" key="4">
    <source>
        <dbReference type="ARBA" id="ARBA00022695"/>
    </source>
</evidence>
<dbReference type="Pfam" id="PF04561">
    <property type="entry name" value="RNA_pol_Rpb2_2"/>
    <property type="match status" value="1"/>
</dbReference>
<dbReference type="Pfam" id="PF04567">
    <property type="entry name" value="RNA_pol_Rpb2_5"/>
    <property type="match status" value="1"/>
</dbReference>
<dbReference type="Gene3D" id="3.90.1110.10">
    <property type="entry name" value="RNA polymerase Rpb2, domain 2"/>
    <property type="match status" value="1"/>
</dbReference>
<dbReference type="InterPro" id="IPR007120">
    <property type="entry name" value="DNA-dir_RNAP_su2_dom"/>
</dbReference>
<comment type="catalytic activity">
    <reaction evidence="9 11">
        <text>RNA(n) + a ribonucleoside 5'-triphosphate = RNA(n+1) + diphosphate</text>
        <dbReference type="Rhea" id="RHEA:21248"/>
        <dbReference type="Rhea" id="RHEA-COMP:14527"/>
        <dbReference type="Rhea" id="RHEA-COMP:17342"/>
        <dbReference type="ChEBI" id="CHEBI:33019"/>
        <dbReference type="ChEBI" id="CHEBI:61557"/>
        <dbReference type="ChEBI" id="CHEBI:140395"/>
        <dbReference type="EC" id="2.7.7.6"/>
    </reaction>
</comment>
<dbReference type="InterPro" id="IPR007647">
    <property type="entry name" value="RNA_pol_Rpb2_5"/>
</dbReference>
<dbReference type="CDD" id="cd00653">
    <property type="entry name" value="RNA_pol_B_RPB2"/>
    <property type="match status" value="1"/>
</dbReference>
<dbReference type="Proteomes" id="UP000749646">
    <property type="component" value="Unassembled WGS sequence"/>
</dbReference>
<evidence type="ECO:0000256" key="9">
    <source>
        <dbReference type="ARBA" id="ARBA00048552"/>
    </source>
</evidence>
<dbReference type="InterPro" id="IPR015712">
    <property type="entry name" value="DNA-dir_RNA_pol_su2"/>
</dbReference>
<dbReference type="FunFam" id="2.40.270.10:FF:000006">
    <property type="entry name" value="DNA-directed RNA polymerase subunit beta"/>
    <property type="match status" value="1"/>
</dbReference>
<feature type="domain" description="RNA polymerase Rpb2" evidence="17">
    <location>
        <begin position="562"/>
        <end position="623"/>
    </location>
</feature>
<feature type="domain" description="DNA-directed RNA polymerase subunit 2 hybrid-binding" evidence="12">
    <location>
        <begin position="947"/>
        <end position="1025"/>
    </location>
</feature>
<evidence type="ECO:0000259" key="13">
    <source>
        <dbReference type="Pfam" id="PF04560"/>
    </source>
</evidence>
<dbReference type="FunFam" id="3.90.1800.10:FF:000003">
    <property type="entry name" value="DNA-directed RNA polymerase subunit beta"/>
    <property type="match status" value="1"/>
</dbReference>
<evidence type="ECO:0000259" key="18">
    <source>
        <dbReference type="Pfam" id="PF04567"/>
    </source>
</evidence>
<dbReference type="InterPro" id="IPR007644">
    <property type="entry name" value="RNA_pol_bsu_protrusion"/>
</dbReference>
<protein>
    <recommendedName>
        <fullName evidence="11">DNA-directed RNA polymerase subunit beta</fullName>
        <ecNumber evidence="11">2.7.7.6</ecNumber>
    </recommendedName>
</protein>
<dbReference type="GO" id="GO:0008270">
    <property type="term" value="F:zinc ion binding"/>
    <property type="evidence" value="ECO:0007669"/>
    <property type="project" value="UniProtKB-KW"/>
</dbReference>
<feature type="domain" description="DNA-directed RNA polymerase subunit 2 hybrid-binding" evidence="12">
    <location>
        <begin position="691"/>
        <end position="946"/>
    </location>
</feature>
<comment type="caution">
    <text evidence="19">The sequence shown here is derived from an EMBL/GenBank/DDBJ whole genome shotgun (WGS) entry which is preliminary data.</text>
</comment>
<keyword evidence="20" id="KW-1185">Reference proteome</keyword>
<feature type="domain" description="RNA polymerase Rpb2" evidence="18">
    <location>
        <begin position="644"/>
        <end position="673"/>
    </location>
</feature>
<keyword evidence="5" id="KW-0479">Metal-binding</keyword>
<dbReference type="EC" id="2.7.7.6" evidence="11"/>
<gene>
    <name evidence="19" type="primary">RET1</name>
    <name evidence="19" type="ORF">BGZ65_000153</name>
</gene>
<dbReference type="GO" id="GO:0032549">
    <property type="term" value="F:ribonucleoside binding"/>
    <property type="evidence" value="ECO:0007669"/>
    <property type="project" value="InterPro"/>
</dbReference>
<evidence type="ECO:0000256" key="8">
    <source>
        <dbReference type="ARBA" id="ARBA00023163"/>
    </source>
</evidence>
<dbReference type="Pfam" id="PF04560">
    <property type="entry name" value="RNA_pol_Rpb2_7"/>
    <property type="match status" value="1"/>
</dbReference>
<keyword evidence="3 11" id="KW-0808">Transferase</keyword>
<evidence type="ECO:0000256" key="5">
    <source>
        <dbReference type="ARBA" id="ARBA00022723"/>
    </source>
</evidence>
<dbReference type="Pfam" id="PF04565">
    <property type="entry name" value="RNA_pol_Rpb2_3"/>
    <property type="match status" value="1"/>
</dbReference>
<dbReference type="PANTHER" id="PTHR20856">
    <property type="entry name" value="DNA-DIRECTED RNA POLYMERASE I SUBUNIT 2"/>
    <property type="match status" value="1"/>
</dbReference>
<dbReference type="Pfam" id="PF04566">
    <property type="entry name" value="RNA_pol_Rpb2_4"/>
    <property type="match status" value="1"/>
</dbReference>
<dbReference type="FunFam" id="3.90.1070.20:FF:000002">
    <property type="entry name" value="DNA-directed RNA polymerase subunit beta"/>
    <property type="match status" value="1"/>
</dbReference>
<keyword evidence="6" id="KW-0863">Zinc-finger</keyword>
<dbReference type="Gene3D" id="3.90.1100.10">
    <property type="match status" value="1"/>
</dbReference>
<name>A0A9P6MJE7_9FUNG</name>
<dbReference type="GO" id="GO:0003899">
    <property type="term" value="F:DNA-directed RNA polymerase activity"/>
    <property type="evidence" value="ECO:0007669"/>
    <property type="project" value="UniProtKB-EC"/>
</dbReference>
<evidence type="ECO:0000259" key="14">
    <source>
        <dbReference type="Pfam" id="PF04561"/>
    </source>
</evidence>
<feature type="domain" description="RNA polymerase beta subunit protrusion" evidence="15">
    <location>
        <begin position="55"/>
        <end position="436"/>
    </location>
</feature>
<dbReference type="Gene3D" id="3.90.1800.10">
    <property type="entry name" value="RNA polymerase alpha subunit dimerisation domain"/>
    <property type="match status" value="1"/>
</dbReference>
<evidence type="ECO:0000256" key="11">
    <source>
        <dbReference type="RuleBase" id="RU363031"/>
    </source>
</evidence>
<dbReference type="SUPFAM" id="SSF64484">
    <property type="entry name" value="beta and beta-prime subunits of DNA dependent RNA-polymerase"/>
    <property type="match status" value="1"/>
</dbReference>
<dbReference type="Pfam" id="PF04563">
    <property type="entry name" value="RNA_pol_Rpb2_1"/>
    <property type="match status" value="1"/>
</dbReference>
<evidence type="ECO:0000259" key="17">
    <source>
        <dbReference type="Pfam" id="PF04566"/>
    </source>
</evidence>
<dbReference type="InterPro" id="IPR007645">
    <property type="entry name" value="RNA_pol_Rpb2_3"/>
</dbReference>
<dbReference type="InterPro" id="IPR037034">
    <property type="entry name" value="RNA_pol_Rpb2_2_sf"/>
</dbReference>
<evidence type="ECO:0000259" key="16">
    <source>
        <dbReference type="Pfam" id="PF04565"/>
    </source>
</evidence>
<keyword evidence="8 11" id="KW-0804">Transcription</keyword>
<evidence type="ECO:0000256" key="2">
    <source>
        <dbReference type="ARBA" id="ARBA00022478"/>
    </source>
</evidence>
<dbReference type="PROSITE" id="PS01166">
    <property type="entry name" value="RNA_POL_BETA"/>
    <property type="match status" value="1"/>
</dbReference>
<evidence type="ECO:0000313" key="20">
    <source>
        <dbReference type="Proteomes" id="UP000749646"/>
    </source>
</evidence>
<evidence type="ECO:0000313" key="19">
    <source>
        <dbReference type="EMBL" id="KAG0004534.1"/>
    </source>
</evidence>
<reference evidence="19" key="1">
    <citation type="journal article" date="2020" name="Fungal Divers.">
        <title>Resolving the Mortierellaceae phylogeny through synthesis of multi-gene phylogenetics and phylogenomics.</title>
        <authorList>
            <person name="Vandepol N."/>
            <person name="Liber J."/>
            <person name="Desiro A."/>
            <person name="Na H."/>
            <person name="Kennedy M."/>
            <person name="Barry K."/>
            <person name="Grigoriev I.V."/>
            <person name="Miller A.N."/>
            <person name="O'Donnell K."/>
            <person name="Stajich J.E."/>
            <person name="Bonito G."/>
        </authorList>
    </citation>
    <scope>NUCLEOTIDE SEQUENCE</scope>
    <source>
        <strain evidence="19">MES-2147</strain>
    </source>
</reference>
<dbReference type="FunFam" id="3.90.1110.10:FF:000006">
    <property type="entry name" value="DNA-directed RNA polymerase subunit beta"/>
    <property type="match status" value="1"/>
</dbReference>
<dbReference type="AlphaFoldDB" id="A0A9P6MJE7"/>
<proteinExistence type="inferred from homology"/>
<dbReference type="EMBL" id="JAAAHW010000256">
    <property type="protein sequence ID" value="KAG0004534.1"/>
    <property type="molecule type" value="Genomic_DNA"/>
</dbReference>
<evidence type="ECO:0000259" key="12">
    <source>
        <dbReference type="Pfam" id="PF00562"/>
    </source>
</evidence>
<dbReference type="Gene3D" id="3.90.1070.20">
    <property type="match status" value="1"/>
</dbReference>
<feature type="domain" description="RNA polymerase Rpb2" evidence="13">
    <location>
        <begin position="1027"/>
        <end position="1112"/>
    </location>
</feature>
<comment type="similarity">
    <text evidence="1 10">Belongs to the RNA polymerase beta chain family.</text>
</comment>
<dbReference type="GO" id="GO:0006351">
    <property type="term" value="P:DNA-templated transcription"/>
    <property type="evidence" value="ECO:0007669"/>
    <property type="project" value="InterPro"/>
</dbReference>
<dbReference type="InterPro" id="IPR007642">
    <property type="entry name" value="RNA_pol_Rpb2_2"/>
</dbReference>
<feature type="domain" description="RNA polymerase Rpb2" evidence="14">
    <location>
        <begin position="197"/>
        <end position="383"/>
    </location>
</feature>
<evidence type="ECO:0000259" key="15">
    <source>
        <dbReference type="Pfam" id="PF04563"/>
    </source>
</evidence>
<evidence type="ECO:0000256" key="10">
    <source>
        <dbReference type="RuleBase" id="RU000434"/>
    </source>
</evidence>
<evidence type="ECO:0000256" key="1">
    <source>
        <dbReference type="ARBA" id="ARBA00006835"/>
    </source>
</evidence>
<dbReference type="Pfam" id="PF00562">
    <property type="entry name" value="RNA_pol_Rpb2_6"/>
    <property type="match status" value="2"/>
</dbReference>
<dbReference type="InterPro" id="IPR007641">
    <property type="entry name" value="RNA_pol_Rpb2_7"/>
</dbReference>
<keyword evidence="7" id="KW-0862">Zinc</keyword>
<accession>A0A9P6MJE7</accession>
<dbReference type="Gene3D" id="2.40.270.10">
    <property type="entry name" value="DNA-directed RNA polymerase, subunit 2, domain 6"/>
    <property type="match status" value="3"/>
</dbReference>
<dbReference type="GO" id="GO:0000428">
    <property type="term" value="C:DNA-directed RNA polymerase complex"/>
    <property type="evidence" value="ECO:0007669"/>
    <property type="project" value="UniProtKB-KW"/>
</dbReference>
<evidence type="ECO:0000256" key="3">
    <source>
        <dbReference type="ARBA" id="ARBA00022679"/>
    </source>
</evidence>
<keyword evidence="4 11" id="KW-0548">Nucleotidyltransferase</keyword>